<evidence type="ECO:0000256" key="4">
    <source>
        <dbReference type="ARBA" id="ARBA00022692"/>
    </source>
</evidence>
<evidence type="ECO:0000313" key="11">
    <source>
        <dbReference type="EMBL" id="ONF96043.1"/>
    </source>
</evidence>
<dbReference type="Pfam" id="PF21082">
    <property type="entry name" value="MS_channel_3rd"/>
    <property type="match status" value="1"/>
</dbReference>
<dbReference type="PROSITE" id="PS01246">
    <property type="entry name" value="UPF0003"/>
    <property type="match status" value="1"/>
</dbReference>
<organism evidence="11 12">
    <name type="scientific">Sphingomonas jeddahensis</name>
    <dbReference type="NCBI Taxonomy" id="1915074"/>
    <lineage>
        <taxon>Bacteria</taxon>
        <taxon>Pseudomonadati</taxon>
        <taxon>Pseudomonadota</taxon>
        <taxon>Alphaproteobacteria</taxon>
        <taxon>Sphingomonadales</taxon>
        <taxon>Sphingomonadaceae</taxon>
        <taxon>Sphingomonas</taxon>
    </lineage>
</organism>
<keyword evidence="4 7" id="KW-0812">Transmembrane</keyword>
<dbReference type="InterPro" id="IPR023408">
    <property type="entry name" value="MscS_beta-dom_sf"/>
</dbReference>
<dbReference type="GO" id="GO:0008381">
    <property type="term" value="F:mechanosensitive monoatomic ion channel activity"/>
    <property type="evidence" value="ECO:0007669"/>
    <property type="project" value="UniProtKB-ARBA"/>
</dbReference>
<dbReference type="Proteomes" id="UP000188729">
    <property type="component" value="Unassembled WGS sequence"/>
</dbReference>
<evidence type="ECO:0000256" key="6">
    <source>
        <dbReference type="ARBA" id="ARBA00023136"/>
    </source>
</evidence>
<proteinExistence type="inferred from homology"/>
<dbReference type="InterPro" id="IPR049142">
    <property type="entry name" value="MS_channel_1st"/>
</dbReference>
<dbReference type="SUPFAM" id="SSF50182">
    <property type="entry name" value="Sm-like ribonucleoproteins"/>
    <property type="match status" value="1"/>
</dbReference>
<feature type="transmembrane region" description="Helical" evidence="7">
    <location>
        <begin position="216"/>
        <end position="241"/>
    </location>
</feature>
<accession>A0A1V2EU11</accession>
<feature type="domain" description="Mechanosensitive ion channel transmembrane helices 2/3" evidence="10">
    <location>
        <begin position="341"/>
        <end position="379"/>
    </location>
</feature>
<evidence type="ECO:0000259" key="10">
    <source>
        <dbReference type="Pfam" id="PF21088"/>
    </source>
</evidence>
<keyword evidence="3" id="KW-1003">Cell membrane</keyword>
<sequence length="565" mass="60800">MFQRRYGTCDLSGRRRVPHQTPKRMQVPVVRSIRHIFLLLLFTTLSVPPAFAQEASNTAAPVVPADPFGRETPRSAVTGLIEALAKRDYDRAANYFDLPVQGDRQVLGGASELARRLQVLLDSGGSLIPFQGLANDAGGRIDDDLPLDRELIGDLGIGEGDAPILLTHGDLDGRPVWRISHDTIRRLMAAPATVVAAAPAGEATGVNVGGAPVEDWALLIGIAALSFVVLRLLATGVLALMRRSIIDADANGFYRFFHAALPPLSLFISVIAFYGWAEKLEVAIVARQTLLRYAGGVAAVALVWFGLRLVDAIADVAIARMHRRSRRQAVSVVSLLRRAAKILLLVFSVVAVLDTFGIDVTTGIAALGIGGIALALGAQKTVENLVGSVTVIADRPIQVGDFCRVGDVVGTVEDVGIRSTRIRTNDRTVVTIPNGDFSSRQIENFAKRDRFLFAPVIGIEYNNSADKVREAVAIIEEVLVGHDKVLQDGPRARFTNFGENSLDIEVFSYIDVSDFGESTVIRQELLLSIYERLSAAGIGIAFPTRTIFLAPPPTPPIAAPAGDNE</sequence>
<evidence type="ECO:0000256" key="1">
    <source>
        <dbReference type="ARBA" id="ARBA00004651"/>
    </source>
</evidence>
<keyword evidence="12" id="KW-1185">Reference proteome</keyword>
<evidence type="ECO:0000256" key="7">
    <source>
        <dbReference type="SAM" id="Phobius"/>
    </source>
</evidence>
<dbReference type="Gene3D" id="2.30.30.60">
    <property type="match status" value="1"/>
</dbReference>
<comment type="subcellular location">
    <subcellularLocation>
        <location evidence="1">Cell membrane</location>
        <topology evidence="1">Multi-pass membrane protein</topology>
    </subcellularLocation>
</comment>
<dbReference type="Gene3D" id="3.30.70.100">
    <property type="match status" value="1"/>
</dbReference>
<feature type="domain" description="Mechanosensitive ion channel MscS" evidence="8">
    <location>
        <begin position="381"/>
        <end position="446"/>
    </location>
</feature>
<evidence type="ECO:0000259" key="8">
    <source>
        <dbReference type="Pfam" id="PF00924"/>
    </source>
</evidence>
<feature type="transmembrane region" description="Helical" evidence="7">
    <location>
        <begin position="339"/>
        <end position="358"/>
    </location>
</feature>
<dbReference type="PANTHER" id="PTHR30566">
    <property type="entry name" value="YNAI-RELATED MECHANOSENSITIVE ION CHANNEL"/>
    <property type="match status" value="1"/>
</dbReference>
<evidence type="ECO:0000313" key="12">
    <source>
        <dbReference type="Proteomes" id="UP000188729"/>
    </source>
</evidence>
<dbReference type="AlphaFoldDB" id="A0A1V2EU11"/>
<dbReference type="InterPro" id="IPR010920">
    <property type="entry name" value="LSM_dom_sf"/>
</dbReference>
<dbReference type="InterPro" id="IPR011066">
    <property type="entry name" value="MscS_channel_C_sf"/>
</dbReference>
<keyword evidence="6 7" id="KW-0472">Membrane</keyword>
<evidence type="ECO:0000256" key="3">
    <source>
        <dbReference type="ARBA" id="ARBA00022475"/>
    </source>
</evidence>
<protein>
    <submittedName>
        <fullName evidence="11">Small-conductance mechanosensitive channel</fullName>
    </submittedName>
</protein>
<feature type="transmembrane region" description="Helical" evidence="7">
    <location>
        <begin position="253"/>
        <end position="277"/>
    </location>
</feature>
<comment type="similarity">
    <text evidence="2">Belongs to the MscS (TC 1.A.23) family.</text>
</comment>
<gene>
    <name evidence="11" type="primary">mscS_1</name>
    <name evidence="11" type="ORF">SPHI_16570</name>
</gene>
<dbReference type="EMBL" id="MPSB01000006">
    <property type="protein sequence ID" value="ONF96043.1"/>
    <property type="molecule type" value="Genomic_DNA"/>
</dbReference>
<dbReference type="Pfam" id="PF00924">
    <property type="entry name" value="MS_channel_2nd"/>
    <property type="match status" value="1"/>
</dbReference>
<dbReference type="Pfam" id="PF21088">
    <property type="entry name" value="MS_channel_1st"/>
    <property type="match status" value="1"/>
</dbReference>
<dbReference type="SUPFAM" id="SSF82861">
    <property type="entry name" value="Mechanosensitive channel protein MscS (YggB), transmembrane region"/>
    <property type="match status" value="1"/>
</dbReference>
<dbReference type="InterPro" id="IPR049278">
    <property type="entry name" value="MS_channel_C"/>
</dbReference>
<feature type="domain" description="Mechanosensitive ion channel MscS C-terminal" evidence="9">
    <location>
        <begin position="456"/>
        <end position="540"/>
    </location>
</feature>
<dbReference type="SUPFAM" id="SSF82689">
    <property type="entry name" value="Mechanosensitive channel protein MscS (YggB), C-terminal domain"/>
    <property type="match status" value="1"/>
</dbReference>
<keyword evidence="5 7" id="KW-1133">Transmembrane helix</keyword>
<name>A0A1V2EU11_9SPHN</name>
<dbReference type="InterPro" id="IPR011014">
    <property type="entry name" value="MscS_channel_TM-2"/>
</dbReference>
<dbReference type="PANTHER" id="PTHR30566:SF5">
    <property type="entry name" value="MECHANOSENSITIVE ION CHANNEL PROTEIN 1, MITOCHONDRIAL-RELATED"/>
    <property type="match status" value="1"/>
</dbReference>
<dbReference type="STRING" id="1915074.SPHI_16570"/>
<dbReference type="Gene3D" id="1.10.287.1260">
    <property type="match status" value="1"/>
</dbReference>
<dbReference type="GO" id="GO:0005886">
    <property type="term" value="C:plasma membrane"/>
    <property type="evidence" value="ECO:0007669"/>
    <property type="project" value="UniProtKB-SubCell"/>
</dbReference>
<dbReference type="InterPro" id="IPR006685">
    <property type="entry name" value="MscS_channel_2nd"/>
</dbReference>
<comment type="caution">
    <text evidence="11">The sequence shown here is derived from an EMBL/GenBank/DDBJ whole genome shotgun (WGS) entry which is preliminary data.</text>
</comment>
<evidence type="ECO:0000259" key="9">
    <source>
        <dbReference type="Pfam" id="PF21082"/>
    </source>
</evidence>
<evidence type="ECO:0000256" key="5">
    <source>
        <dbReference type="ARBA" id="ARBA00022989"/>
    </source>
</evidence>
<dbReference type="InterPro" id="IPR006686">
    <property type="entry name" value="MscS_channel_CS"/>
</dbReference>
<feature type="transmembrane region" description="Helical" evidence="7">
    <location>
        <begin position="297"/>
        <end position="318"/>
    </location>
</feature>
<reference evidence="11 12" key="1">
    <citation type="submission" date="2016-11" db="EMBL/GenBank/DDBJ databases">
        <title>Genome sequence of Sphingomonas jeddahensis G39.</title>
        <authorList>
            <person name="Poehlein A."/>
            <person name="Wuebbeler J.H."/>
            <person name="Steinbuechel A."/>
            <person name="Daniel R."/>
        </authorList>
    </citation>
    <scope>NUCLEOTIDE SEQUENCE [LARGE SCALE GENOMIC DNA]</scope>
    <source>
        <strain evidence="11 12">G39</strain>
    </source>
</reference>
<evidence type="ECO:0000256" key="2">
    <source>
        <dbReference type="ARBA" id="ARBA00008017"/>
    </source>
</evidence>